<evidence type="ECO:0000313" key="1">
    <source>
        <dbReference type="EMBL" id="BES90737.1"/>
    </source>
</evidence>
<evidence type="ECO:0000313" key="2">
    <source>
        <dbReference type="Proteomes" id="UP001307889"/>
    </source>
</evidence>
<name>A0ABN7AHH8_9HEMI</name>
<protein>
    <submittedName>
        <fullName evidence="1">Uncharacterized protein</fullName>
    </submittedName>
</protein>
<keyword evidence="2" id="KW-1185">Reference proteome</keyword>
<gene>
    <name evidence="1" type="ORF">NTJ_03545</name>
</gene>
<dbReference type="Proteomes" id="UP001307889">
    <property type="component" value="Chromosome 2"/>
</dbReference>
<proteinExistence type="predicted"/>
<organism evidence="1 2">
    <name type="scientific">Nesidiocoris tenuis</name>
    <dbReference type="NCBI Taxonomy" id="355587"/>
    <lineage>
        <taxon>Eukaryota</taxon>
        <taxon>Metazoa</taxon>
        <taxon>Ecdysozoa</taxon>
        <taxon>Arthropoda</taxon>
        <taxon>Hexapoda</taxon>
        <taxon>Insecta</taxon>
        <taxon>Pterygota</taxon>
        <taxon>Neoptera</taxon>
        <taxon>Paraneoptera</taxon>
        <taxon>Hemiptera</taxon>
        <taxon>Heteroptera</taxon>
        <taxon>Panheteroptera</taxon>
        <taxon>Cimicomorpha</taxon>
        <taxon>Miridae</taxon>
        <taxon>Dicyphina</taxon>
        <taxon>Nesidiocoris</taxon>
    </lineage>
</organism>
<sequence>MEVIATSPDRILHHKHPRQHDQKGFHVVRMTPEGLPILCAGTALATASPNKESGVLGTITSQMDCSISAQELHSIARWVLTTHVSPSSPADYEAPFSVMERSIESVTSDFEAIRET</sequence>
<reference evidence="1 2" key="1">
    <citation type="submission" date="2023-09" db="EMBL/GenBank/DDBJ databases">
        <title>Nesidiocoris tenuis whole genome shotgun sequence.</title>
        <authorList>
            <person name="Shibata T."/>
            <person name="Shimoda M."/>
            <person name="Kobayashi T."/>
            <person name="Uehara T."/>
        </authorList>
    </citation>
    <scope>NUCLEOTIDE SEQUENCE [LARGE SCALE GENOMIC DNA]</scope>
    <source>
        <strain evidence="1 2">Japan</strain>
    </source>
</reference>
<accession>A0ABN7AHH8</accession>
<dbReference type="EMBL" id="AP028910">
    <property type="protein sequence ID" value="BES90737.1"/>
    <property type="molecule type" value="Genomic_DNA"/>
</dbReference>